<name>A0A815BUZ7_ADIRI</name>
<comment type="caution">
    <text evidence="2">The sequence shown here is derived from an EMBL/GenBank/DDBJ whole genome shotgun (WGS) entry which is preliminary data.</text>
</comment>
<keyword evidence="1" id="KW-0812">Transmembrane</keyword>
<evidence type="ECO:0000313" key="3">
    <source>
        <dbReference type="Proteomes" id="UP000663852"/>
    </source>
</evidence>
<evidence type="ECO:0008006" key="4">
    <source>
        <dbReference type="Google" id="ProtNLM"/>
    </source>
</evidence>
<sequence length="271" mass="31680">MIFSCYCIIYGPIGSINKGLFILLSILFWCFYMILFIPPIRYYQWYQRVADRRSLCQIIPTFAYVNVPNVLNVLSNIPLIFIGTFGILLLSSSKSIVRQNTFEQFTWIIFFICVTLTSICSSYYHFRPTNRSPLWNHFPISIGFLSLITLLIDERINPVLSRILFPFLIISNLTSCIYWYYQDDLRPHLLIQFFPMIYIPFLLLISSSVYSQTSCYVYACFLCILAQLSEIGDKQVFRFTSKIISGHTLKHILSACSFLIILYMLKVRVIL</sequence>
<proteinExistence type="predicted"/>
<evidence type="ECO:0000313" key="2">
    <source>
        <dbReference type="EMBL" id="CAF1275258.1"/>
    </source>
</evidence>
<feature type="transmembrane region" description="Helical" evidence="1">
    <location>
        <begin position="20"/>
        <end position="40"/>
    </location>
</feature>
<gene>
    <name evidence="2" type="ORF">EDS130_LOCUS29241</name>
</gene>
<feature type="transmembrane region" description="Helical" evidence="1">
    <location>
        <begin position="73"/>
        <end position="93"/>
    </location>
</feature>
<dbReference type="Proteomes" id="UP000663852">
    <property type="component" value="Unassembled WGS sequence"/>
</dbReference>
<keyword evidence="1" id="KW-1133">Transmembrane helix</keyword>
<feature type="transmembrane region" description="Helical" evidence="1">
    <location>
        <begin position="132"/>
        <end position="151"/>
    </location>
</feature>
<dbReference type="EMBL" id="CAJNOJ010000196">
    <property type="protein sequence ID" value="CAF1275258.1"/>
    <property type="molecule type" value="Genomic_DNA"/>
</dbReference>
<dbReference type="PANTHER" id="PTHR34368:SF1">
    <property type="entry name" value="OS01G0962200 PROTEIN"/>
    <property type="match status" value="1"/>
</dbReference>
<keyword evidence="1" id="KW-0472">Membrane</keyword>
<feature type="transmembrane region" description="Helical" evidence="1">
    <location>
        <begin position="247"/>
        <end position="265"/>
    </location>
</feature>
<organism evidence="2 3">
    <name type="scientific">Adineta ricciae</name>
    <name type="common">Rotifer</name>
    <dbReference type="NCBI Taxonomy" id="249248"/>
    <lineage>
        <taxon>Eukaryota</taxon>
        <taxon>Metazoa</taxon>
        <taxon>Spiralia</taxon>
        <taxon>Gnathifera</taxon>
        <taxon>Rotifera</taxon>
        <taxon>Eurotatoria</taxon>
        <taxon>Bdelloidea</taxon>
        <taxon>Adinetida</taxon>
        <taxon>Adinetidae</taxon>
        <taxon>Adineta</taxon>
    </lineage>
</organism>
<accession>A0A815BUZ7</accession>
<dbReference type="AlphaFoldDB" id="A0A815BUZ7"/>
<protein>
    <recommendedName>
        <fullName evidence="4">Alkaline phytoceramidase</fullName>
    </recommendedName>
</protein>
<dbReference type="OrthoDB" id="5562961at2759"/>
<dbReference type="PANTHER" id="PTHR34368">
    <property type="entry name" value="OS01G0962200 PROTEIN"/>
    <property type="match status" value="1"/>
</dbReference>
<reference evidence="2" key="1">
    <citation type="submission" date="2021-02" db="EMBL/GenBank/DDBJ databases">
        <authorList>
            <person name="Nowell W R."/>
        </authorList>
    </citation>
    <scope>NUCLEOTIDE SEQUENCE</scope>
</reference>
<feature type="transmembrane region" description="Helical" evidence="1">
    <location>
        <begin position="105"/>
        <end position="126"/>
    </location>
</feature>
<feature type="transmembrane region" description="Helical" evidence="1">
    <location>
        <begin position="163"/>
        <end position="181"/>
    </location>
</feature>
<evidence type="ECO:0000256" key="1">
    <source>
        <dbReference type="SAM" id="Phobius"/>
    </source>
</evidence>